<name>A0ABN2A2M0_9ACTN</name>
<keyword evidence="3" id="KW-1185">Reference proteome</keyword>
<reference evidence="2 3" key="1">
    <citation type="journal article" date="2019" name="Int. J. Syst. Evol. Microbiol.">
        <title>The Global Catalogue of Microorganisms (GCM) 10K type strain sequencing project: providing services to taxonomists for standard genome sequencing and annotation.</title>
        <authorList>
            <consortium name="The Broad Institute Genomics Platform"/>
            <consortium name="The Broad Institute Genome Sequencing Center for Infectious Disease"/>
            <person name="Wu L."/>
            <person name="Ma J."/>
        </authorList>
    </citation>
    <scope>NUCLEOTIDE SEQUENCE [LARGE SCALE GENOMIC DNA]</scope>
    <source>
        <strain evidence="2 3">JCM 15933</strain>
    </source>
</reference>
<gene>
    <name evidence="2" type="ORF">GCM10009827_025330</name>
</gene>
<evidence type="ECO:0000313" key="2">
    <source>
        <dbReference type="EMBL" id="GAA1510098.1"/>
    </source>
</evidence>
<dbReference type="EMBL" id="BAAAQD010000004">
    <property type="protein sequence ID" value="GAA1510098.1"/>
    <property type="molecule type" value="Genomic_DNA"/>
</dbReference>
<dbReference type="Proteomes" id="UP001501470">
    <property type="component" value="Unassembled WGS sequence"/>
</dbReference>
<dbReference type="Gene3D" id="3.40.710.10">
    <property type="entry name" value="DD-peptidase/beta-lactamase superfamily"/>
    <property type="match status" value="1"/>
</dbReference>
<dbReference type="PANTHER" id="PTHR43283:SF3">
    <property type="entry name" value="BETA-LACTAMASE FAMILY PROTEIN (AFU_ORTHOLOGUE AFUA_5G07500)"/>
    <property type="match status" value="1"/>
</dbReference>
<organism evidence="2 3">
    <name type="scientific">Dactylosporangium maewongense</name>
    <dbReference type="NCBI Taxonomy" id="634393"/>
    <lineage>
        <taxon>Bacteria</taxon>
        <taxon>Bacillati</taxon>
        <taxon>Actinomycetota</taxon>
        <taxon>Actinomycetes</taxon>
        <taxon>Micromonosporales</taxon>
        <taxon>Micromonosporaceae</taxon>
        <taxon>Dactylosporangium</taxon>
    </lineage>
</organism>
<keyword evidence="2" id="KW-0378">Hydrolase</keyword>
<dbReference type="InterPro" id="IPR050789">
    <property type="entry name" value="Diverse_Enzym_Activities"/>
</dbReference>
<dbReference type="PANTHER" id="PTHR43283">
    <property type="entry name" value="BETA-LACTAMASE-RELATED"/>
    <property type="match status" value="1"/>
</dbReference>
<dbReference type="GO" id="GO:0016787">
    <property type="term" value="F:hydrolase activity"/>
    <property type="evidence" value="ECO:0007669"/>
    <property type="project" value="UniProtKB-KW"/>
</dbReference>
<dbReference type="Pfam" id="PF00144">
    <property type="entry name" value="Beta-lactamase"/>
    <property type="match status" value="1"/>
</dbReference>
<evidence type="ECO:0000259" key="1">
    <source>
        <dbReference type="Pfam" id="PF00144"/>
    </source>
</evidence>
<evidence type="ECO:0000313" key="3">
    <source>
        <dbReference type="Proteomes" id="UP001501470"/>
    </source>
</evidence>
<dbReference type="InterPro" id="IPR001466">
    <property type="entry name" value="Beta-lactam-related"/>
</dbReference>
<accession>A0ABN2A2M0</accession>
<comment type="caution">
    <text evidence="2">The sequence shown here is derived from an EMBL/GenBank/DDBJ whole genome shotgun (WGS) entry which is preliminary data.</text>
</comment>
<feature type="domain" description="Beta-lactamase-related" evidence="1">
    <location>
        <begin position="17"/>
        <end position="336"/>
    </location>
</feature>
<dbReference type="RefSeq" id="WP_344502008.1">
    <property type="nucleotide sequence ID" value="NZ_BAAAQD010000004.1"/>
</dbReference>
<proteinExistence type="predicted"/>
<dbReference type="InterPro" id="IPR012338">
    <property type="entry name" value="Beta-lactam/transpept-like"/>
</dbReference>
<protein>
    <submittedName>
        <fullName evidence="2">Serine hydrolase domain-containing protein</fullName>
    </submittedName>
</protein>
<dbReference type="SUPFAM" id="SSF56601">
    <property type="entry name" value="beta-lactamase/transpeptidase-like"/>
    <property type="match status" value="1"/>
</dbReference>
<sequence>MSELGDIHHWLRERLPALLVEHKVPAAAVAVSVGGDVIDVAAGVLSRATGVEATTDSVFQIGSITKVWTATLVMQLADEGKLDLDAPVRRYVPEFVIADGDAAAAITVRQLLSHTAGFEGDVFTDTGKGDDCVEKYVATLGDTPQLFAPGAMFSYNNAGYCVLGRVVEVLRGKPFDACVREHLFGPLGLTHAANGADEAILFRAAVGHIQPAPDADPVAAPVWALARSNAPAGSMLTMRVRDLLAFGRMHLDGGKAADGTQVLSADAVAQMQRPEVTLPALGLMGDAWGLGWEVFDWPGGTVIGHDGNTIGQAAMLRLVPGRDVAVALVSNGGNPFALYTAIFTRILRDLAGVELPPLPAPPEVPETVDVERYLGTYRCDVAELVVERDGDGRLWLEQRPRGLMAQLGGQVERTELVHLSTDRFVPLKATLGVHLPHVFVGDDGTGHALYIHSGRAIRRVAN</sequence>